<dbReference type="EMBL" id="UYRU01057710">
    <property type="protein sequence ID" value="VDN13900.1"/>
    <property type="molecule type" value="Genomic_DNA"/>
</dbReference>
<organism evidence="2 3">
    <name type="scientific">Dibothriocephalus latus</name>
    <name type="common">Fish tapeworm</name>
    <name type="synonym">Diphyllobothrium latum</name>
    <dbReference type="NCBI Taxonomy" id="60516"/>
    <lineage>
        <taxon>Eukaryota</taxon>
        <taxon>Metazoa</taxon>
        <taxon>Spiralia</taxon>
        <taxon>Lophotrochozoa</taxon>
        <taxon>Platyhelminthes</taxon>
        <taxon>Cestoda</taxon>
        <taxon>Eucestoda</taxon>
        <taxon>Diphyllobothriidea</taxon>
        <taxon>Diphyllobothriidae</taxon>
        <taxon>Dibothriocephalus</taxon>
    </lineage>
</organism>
<proteinExistence type="predicted"/>
<dbReference type="Proteomes" id="UP000281553">
    <property type="component" value="Unassembled WGS sequence"/>
</dbReference>
<evidence type="ECO:0000313" key="2">
    <source>
        <dbReference type="EMBL" id="VDN13900.1"/>
    </source>
</evidence>
<feature type="coiled-coil region" evidence="1">
    <location>
        <begin position="5"/>
        <end position="60"/>
    </location>
</feature>
<reference evidence="2 3" key="1">
    <citation type="submission" date="2018-11" db="EMBL/GenBank/DDBJ databases">
        <authorList>
            <consortium name="Pathogen Informatics"/>
        </authorList>
    </citation>
    <scope>NUCLEOTIDE SEQUENCE [LARGE SCALE GENOMIC DNA]</scope>
</reference>
<dbReference type="OrthoDB" id="2020852at2759"/>
<sequence>MVADLEDARAEISSLRAEIEGLMVYQDDLHHDFELVQSMLEDRQSEVERLQQDLLVAQTRAQSDFESPLRKLQRRITEPCSTLEERDEDLYVLNEAKVDLSTAASYLAGFHEQLPQSNRRTTNVAGILTPDSDSDTDCVSEDYLPFDCPGGEAIVSNLQTTPILGAPQPHDSAQQEVQQGDVSTPEAVKVIYFFVFSFS</sequence>
<accession>A0A3P7LKH6</accession>
<protein>
    <submittedName>
        <fullName evidence="2">Uncharacterized protein</fullName>
    </submittedName>
</protein>
<evidence type="ECO:0000313" key="3">
    <source>
        <dbReference type="Proteomes" id="UP000281553"/>
    </source>
</evidence>
<keyword evidence="3" id="KW-1185">Reference proteome</keyword>
<name>A0A3P7LKH6_DIBLA</name>
<evidence type="ECO:0000256" key="1">
    <source>
        <dbReference type="SAM" id="Coils"/>
    </source>
</evidence>
<dbReference type="AlphaFoldDB" id="A0A3P7LKH6"/>
<gene>
    <name evidence="2" type="ORF">DILT_LOCUS9731</name>
</gene>
<keyword evidence="1" id="KW-0175">Coiled coil</keyword>